<evidence type="ECO:0000313" key="2">
    <source>
        <dbReference type="EMBL" id="UQX13564.1"/>
    </source>
</evidence>
<geneLocation type="plasmid" evidence="2 3">
    <name>unnamed</name>
</geneLocation>
<organism evidence="2 3">
    <name type="scientific">Candidatus Mycobacterium methanotrophicum</name>
    <dbReference type="NCBI Taxonomy" id="2943498"/>
    <lineage>
        <taxon>Bacteria</taxon>
        <taxon>Bacillati</taxon>
        <taxon>Actinomycetota</taxon>
        <taxon>Actinomycetes</taxon>
        <taxon>Mycobacteriales</taxon>
        <taxon>Mycobacteriaceae</taxon>
        <taxon>Mycobacterium</taxon>
    </lineage>
</organism>
<sequence>MTEYIDSPALAKFVTGATHHPRAIYAARGGGVMASAVIASAVGLRRSSRLPDKYGIYRTPVCRECGRDEWPCATARLLGTWPGTNLPASIPARGVRTRTSTPTTSTCAHREGEAMPHSASRIGWLVVDPAGRPYAWYSLALAKTEARAWRLLERRRKARAQMVAGGWTVRAGHAHGLVPGAADLVKATA</sequence>
<dbReference type="EMBL" id="CP097321">
    <property type="protein sequence ID" value="UQX13564.1"/>
    <property type="molecule type" value="Genomic_DNA"/>
</dbReference>
<keyword evidence="3" id="KW-1185">Reference proteome</keyword>
<keyword evidence="2" id="KW-0614">Plasmid</keyword>
<dbReference type="RefSeq" id="WP_219068209.1">
    <property type="nucleotide sequence ID" value="NZ_CAJUXY010000032.1"/>
</dbReference>
<evidence type="ECO:0000256" key="1">
    <source>
        <dbReference type="SAM" id="MobiDB-lite"/>
    </source>
</evidence>
<name>A0ABY4QSA8_9MYCO</name>
<proteinExistence type="predicted"/>
<gene>
    <name evidence="2" type="ORF">M5I08_25570</name>
</gene>
<reference evidence="2" key="1">
    <citation type="submission" date="2022-05" db="EMBL/GenBank/DDBJ databases">
        <title>A methanotrophic Mycobacterium dominates a cave microbial ecosystem.</title>
        <authorList>
            <person name="Van Spanning R.J.M."/>
            <person name="Guan Q."/>
            <person name="Melkonian C."/>
            <person name="Gallant J."/>
            <person name="Polerecky L."/>
            <person name="Flot J.-F."/>
            <person name="Brandt B.W."/>
            <person name="Braster M."/>
            <person name="Iturbe Espinoza P."/>
            <person name="Aerts J."/>
            <person name="Meima-Franke M."/>
            <person name="Piersma S.R."/>
            <person name="Bunduc C."/>
            <person name="Ummels R."/>
            <person name="Pain A."/>
            <person name="Fleming E.J."/>
            <person name="van der Wel N."/>
            <person name="Gherman V.D."/>
            <person name="Sarbu S.M."/>
            <person name="Bodelier P.L.E."/>
            <person name="Bitter W."/>
        </authorList>
    </citation>
    <scope>NUCLEOTIDE SEQUENCE</scope>
    <source>
        <strain evidence="2">Sulfur Cave</strain>
        <plasmid evidence="2">unnamed</plasmid>
    </source>
</reference>
<feature type="region of interest" description="Disordered" evidence="1">
    <location>
        <begin position="89"/>
        <end position="113"/>
    </location>
</feature>
<evidence type="ECO:0000313" key="3">
    <source>
        <dbReference type="Proteomes" id="UP001056610"/>
    </source>
</evidence>
<feature type="compositionally biased region" description="Low complexity" evidence="1">
    <location>
        <begin position="97"/>
        <end position="106"/>
    </location>
</feature>
<dbReference type="Proteomes" id="UP001056610">
    <property type="component" value="Plasmid unnamed"/>
</dbReference>
<accession>A0ABY4QSA8</accession>
<protein>
    <submittedName>
        <fullName evidence="2">Uncharacterized protein</fullName>
    </submittedName>
</protein>